<feature type="transmembrane region" description="Helical" evidence="1">
    <location>
        <begin position="135"/>
        <end position="156"/>
    </location>
</feature>
<proteinExistence type="predicted"/>
<dbReference type="GO" id="GO:0046677">
    <property type="term" value="P:response to antibiotic"/>
    <property type="evidence" value="ECO:0007669"/>
    <property type="project" value="TreeGrafter"/>
</dbReference>
<dbReference type="PANTHER" id="PTHR38684:SF1">
    <property type="entry name" value="PROTEIN AMPE"/>
    <property type="match status" value="1"/>
</dbReference>
<keyword evidence="1" id="KW-0472">Membrane</keyword>
<dbReference type="STRING" id="349064.SAMN05660429_00849"/>
<keyword evidence="1" id="KW-0812">Transmembrane</keyword>
<dbReference type="PANTHER" id="PTHR38684">
    <property type="entry name" value="PROTEIN AMPE"/>
    <property type="match status" value="1"/>
</dbReference>
<organism evidence="2 3">
    <name type="scientific">Thalassotalea agarivorans</name>
    <name type="common">Thalassomonas agarivorans</name>
    <dbReference type="NCBI Taxonomy" id="349064"/>
    <lineage>
        <taxon>Bacteria</taxon>
        <taxon>Pseudomonadati</taxon>
        <taxon>Pseudomonadota</taxon>
        <taxon>Gammaproteobacteria</taxon>
        <taxon>Alteromonadales</taxon>
        <taxon>Colwelliaceae</taxon>
        <taxon>Thalassotalea</taxon>
    </lineage>
</organism>
<keyword evidence="3" id="KW-1185">Reference proteome</keyword>
<dbReference type="AlphaFoldDB" id="A0A1I0AZD0"/>
<dbReference type="EMBL" id="FOHK01000003">
    <property type="protein sequence ID" value="SES98999.1"/>
    <property type="molecule type" value="Genomic_DNA"/>
</dbReference>
<protein>
    <submittedName>
        <fullName evidence="2">AmpE protein</fullName>
    </submittedName>
</protein>
<dbReference type="RefSeq" id="WP_093327954.1">
    <property type="nucleotide sequence ID" value="NZ_AP027363.1"/>
</dbReference>
<dbReference type="OrthoDB" id="9811967at2"/>
<keyword evidence="1" id="KW-1133">Transmembrane helix</keyword>
<dbReference type="Pfam" id="PF17113">
    <property type="entry name" value="AmpE"/>
    <property type="match status" value="1"/>
</dbReference>
<dbReference type="GO" id="GO:0005886">
    <property type="term" value="C:plasma membrane"/>
    <property type="evidence" value="ECO:0007669"/>
    <property type="project" value="TreeGrafter"/>
</dbReference>
<dbReference type="InterPro" id="IPR052966">
    <property type="entry name" value="Beta-lactamase_Reg"/>
</dbReference>
<dbReference type="InterPro" id="IPR031347">
    <property type="entry name" value="AmpE"/>
</dbReference>
<evidence type="ECO:0000313" key="3">
    <source>
        <dbReference type="Proteomes" id="UP000199308"/>
    </source>
</evidence>
<name>A0A1I0AZD0_THASX</name>
<feature type="transmembrane region" description="Helical" evidence="1">
    <location>
        <begin position="259"/>
        <end position="276"/>
    </location>
</feature>
<dbReference type="Proteomes" id="UP000199308">
    <property type="component" value="Unassembled WGS sequence"/>
</dbReference>
<accession>A0A1I0AZD0</accession>
<feature type="transmembrane region" description="Helical" evidence="1">
    <location>
        <begin position="43"/>
        <end position="66"/>
    </location>
</feature>
<evidence type="ECO:0000256" key="1">
    <source>
        <dbReference type="SAM" id="Phobius"/>
    </source>
</evidence>
<feature type="transmembrane region" description="Helical" evidence="1">
    <location>
        <begin position="73"/>
        <end position="90"/>
    </location>
</feature>
<reference evidence="2 3" key="1">
    <citation type="submission" date="2016-10" db="EMBL/GenBank/DDBJ databases">
        <authorList>
            <person name="de Groot N.N."/>
        </authorList>
    </citation>
    <scope>NUCLEOTIDE SEQUENCE [LARGE SCALE GENOMIC DNA]</scope>
    <source>
        <strain evidence="2 3">DSM 19706</strain>
    </source>
</reference>
<sequence length="277" mass="31576">MSLISLLIAIAAERHLSQRWHFSSFYRLYLRTINKLGFSSPWANQSALALFILAPVALLALALYVLDNTVLDLLLSTLVLIVCFGCFTTRESYKQYLLSAFRGDLTAAELHHQELQKNKNEEETSFGHLLVWLNYRYYLAIMIFYVVFGAAGALFYRLLVTVSEGQTTAQYEDNQDAPTWAKRWLFYVDWLPARMVAFSYMLVGHFSKALTEFLEGFFAFTRQPKTILVNVAEKAEDFMLDPEDCTAEPCILVKLAKRAVLLWLTIVAVLILSGLLA</sequence>
<evidence type="ECO:0000313" key="2">
    <source>
        <dbReference type="EMBL" id="SES98999.1"/>
    </source>
</evidence>
<gene>
    <name evidence="2" type="ORF">SAMN05660429_00849</name>
</gene>